<keyword evidence="1" id="KW-0808">Transferase</keyword>
<dbReference type="PANTHER" id="PTHR43877">
    <property type="entry name" value="AMINOALKYLPHOSPHONATE N-ACETYLTRANSFERASE-RELATED-RELATED"/>
    <property type="match status" value="1"/>
</dbReference>
<evidence type="ECO:0000256" key="1">
    <source>
        <dbReference type="ARBA" id="ARBA00022679"/>
    </source>
</evidence>
<dbReference type="InterPro" id="IPR000182">
    <property type="entry name" value="GNAT_dom"/>
</dbReference>
<dbReference type="GO" id="GO:0016747">
    <property type="term" value="F:acyltransferase activity, transferring groups other than amino-acyl groups"/>
    <property type="evidence" value="ECO:0007669"/>
    <property type="project" value="InterPro"/>
</dbReference>
<dbReference type="InterPro" id="IPR016181">
    <property type="entry name" value="Acyl_CoA_acyltransferase"/>
</dbReference>
<dbReference type="Pfam" id="PF00583">
    <property type="entry name" value="Acetyltransf_1"/>
    <property type="match status" value="1"/>
</dbReference>
<dbReference type="EMBL" id="CAEZVK010000217">
    <property type="protein sequence ID" value="CAB4641902.1"/>
    <property type="molecule type" value="Genomic_DNA"/>
</dbReference>
<dbReference type="CDD" id="cd04301">
    <property type="entry name" value="NAT_SF"/>
    <property type="match status" value="1"/>
</dbReference>
<evidence type="ECO:0000259" key="3">
    <source>
        <dbReference type="PROSITE" id="PS51186"/>
    </source>
</evidence>
<evidence type="ECO:0000313" key="4">
    <source>
        <dbReference type="EMBL" id="CAB4641902.1"/>
    </source>
</evidence>
<accession>A0A6J6JXZ7</accession>
<dbReference type="InterPro" id="IPR050832">
    <property type="entry name" value="Bact_Acetyltransf"/>
</dbReference>
<organism evidence="4">
    <name type="scientific">freshwater metagenome</name>
    <dbReference type="NCBI Taxonomy" id="449393"/>
    <lineage>
        <taxon>unclassified sequences</taxon>
        <taxon>metagenomes</taxon>
        <taxon>ecological metagenomes</taxon>
    </lineage>
</organism>
<sequence length="139" mass="15622">MEIRCFSEADTDVVIELWRASGLLHPINDPYRDINRKTSDSPWGFLVLTENDEIIGSVMVGYDGHRGWINYLACHPDHLRKGVGTALMTRARELLLDRGCPKINLQVRSGNDAAIDFYESIGYTDDSVTSLGLRLLPDN</sequence>
<dbReference type="AlphaFoldDB" id="A0A6J6JXZ7"/>
<protein>
    <submittedName>
        <fullName evidence="4">Unannotated protein</fullName>
    </submittedName>
</protein>
<proteinExistence type="predicted"/>
<feature type="domain" description="N-acetyltransferase" evidence="3">
    <location>
        <begin position="1"/>
        <end position="139"/>
    </location>
</feature>
<dbReference type="SUPFAM" id="SSF55729">
    <property type="entry name" value="Acyl-CoA N-acyltransferases (Nat)"/>
    <property type="match status" value="1"/>
</dbReference>
<evidence type="ECO:0000256" key="2">
    <source>
        <dbReference type="ARBA" id="ARBA00023315"/>
    </source>
</evidence>
<name>A0A6J6JXZ7_9ZZZZ</name>
<keyword evidence="2" id="KW-0012">Acyltransferase</keyword>
<reference evidence="4" key="1">
    <citation type="submission" date="2020-05" db="EMBL/GenBank/DDBJ databases">
        <authorList>
            <person name="Chiriac C."/>
            <person name="Salcher M."/>
            <person name="Ghai R."/>
            <person name="Kavagutti S V."/>
        </authorList>
    </citation>
    <scope>NUCLEOTIDE SEQUENCE</scope>
</reference>
<dbReference type="NCBIfam" id="NF002959">
    <property type="entry name" value="PRK03624.1"/>
    <property type="match status" value="1"/>
</dbReference>
<gene>
    <name evidence="4" type="ORF">UFOPK2000_01474</name>
</gene>
<dbReference type="PROSITE" id="PS51186">
    <property type="entry name" value="GNAT"/>
    <property type="match status" value="1"/>
</dbReference>
<dbReference type="Gene3D" id="3.40.630.30">
    <property type="match status" value="1"/>
</dbReference>